<keyword evidence="2" id="KW-1185">Reference proteome</keyword>
<organism evidence="1 2">
    <name type="scientific">Estrella lausannensis</name>
    <dbReference type="NCBI Taxonomy" id="483423"/>
    <lineage>
        <taxon>Bacteria</taxon>
        <taxon>Pseudomonadati</taxon>
        <taxon>Chlamydiota</taxon>
        <taxon>Chlamydiia</taxon>
        <taxon>Parachlamydiales</taxon>
        <taxon>Candidatus Criblamydiaceae</taxon>
        <taxon>Estrella</taxon>
    </lineage>
</organism>
<dbReference type="PANTHER" id="PTHR11669:SF8">
    <property type="entry name" value="DNA POLYMERASE III SUBUNIT DELTA"/>
    <property type="match status" value="1"/>
</dbReference>
<dbReference type="AlphaFoldDB" id="A0A0H5DUA9"/>
<keyword evidence="1" id="KW-0548">Nucleotidyltransferase</keyword>
<dbReference type="EMBL" id="CWGJ01000028">
    <property type="protein sequence ID" value="CRX39514.1"/>
    <property type="molecule type" value="Genomic_DNA"/>
</dbReference>
<dbReference type="Proteomes" id="UP000220251">
    <property type="component" value="Unassembled WGS sequence"/>
</dbReference>
<dbReference type="CDD" id="cd00009">
    <property type="entry name" value="AAA"/>
    <property type="match status" value="1"/>
</dbReference>
<keyword evidence="1" id="KW-0808">Transferase</keyword>
<protein>
    <submittedName>
        <fullName evidence="1">DNA polymerase III subunit delta</fullName>
        <ecNumber evidence="1">2.7.7.7</ecNumber>
    </submittedName>
</protein>
<name>A0A0H5DUA9_9BACT</name>
<dbReference type="PANTHER" id="PTHR11669">
    <property type="entry name" value="REPLICATION FACTOR C / DNA POLYMERASE III GAMMA-TAU SUBUNIT"/>
    <property type="match status" value="1"/>
</dbReference>
<sequence length="369" mass="41539">MDDLFSHLIGNQRIKSNLTNALHKGAFGQSLCFQGKEGIGKSLFARAFAKGIFSSDIPGFLARHPTVAYTHPDLVELKPAGKIGQHPIESVRRFCEEVYIAPYEAQHKVFIIHDAERMLPTSANALLKTLEEPPAGVIIILLTESLQSLLPTIRSRLQTLYFESVDKEEISVFLQQSHGLSREEADKISLESFGSVGRALNLHRGERDLSEDLIRFLMKGRKSYVELKQFINELDGRHALKRKEAEEALLKALCETYREGDLSAKQRQEMEKQAEGMSAVESLRESKSILLSLLFFFRDLHVIYHGGQESFLAFRENACKLFDLATAKEPIPIEKVEAAVAESIIALERSTPLAACLENLFLKLKLVRF</sequence>
<dbReference type="Gene3D" id="3.40.50.300">
    <property type="entry name" value="P-loop containing nucleotide triphosphate hydrolases"/>
    <property type="match status" value="1"/>
</dbReference>
<dbReference type="SUPFAM" id="SSF52540">
    <property type="entry name" value="P-loop containing nucleoside triphosphate hydrolases"/>
    <property type="match status" value="1"/>
</dbReference>
<reference evidence="2" key="1">
    <citation type="submission" date="2015-06" db="EMBL/GenBank/DDBJ databases">
        <authorList>
            <person name="Bertelli C."/>
        </authorList>
    </citation>
    <scope>NUCLEOTIDE SEQUENCE [LARGE SCALE GENOMIC DNA]</scope>
    <source>
        <strain evidence="2">CRIB-30</strain>
    </source>
</reference>
<evidence type="ECO:0000313" key="1">
    <source>
        <dbReference type="EMBL" id="CRX39514.1"/>
    </source>
</evidence>
<dbReference type="OrthoDB" id="9810148at2"/>
<gene>
    <name evidence="1" type="primary">holB</name>
    <name evidence="1" type="ORF">ELAC_2194</name>
</gene>
<dbReference type="GO" id="GO:0003887">
    <property type="term" value="F:DNA-directed DNA polymerase activity"/>
    <property type="evidence" value="ECO:0007669"/>
    <property type="project" value="UniProtKB-EC"/>
</dbReference>
<dbReference type="InterPro" id="IPR050238">
    <property type="entry name" value="DNA_Rep/Repair_Clamp_Loader"/>
</dbReference>
<dbReference type="RefSeq" id="WP_098039377.1">
    <property type="nucleotide sequence ID" value="NZ_CWGJ01000028.1"/>
</dbReference>
<evidence type="ECO:0000313" key="2">
    <source>
        <dbReference type="Proteomes" id="UP000220251"/>
    </source>
</evidence>
<dbReference type="GO" id="GO:0006261">
    <property type="term" value="P:DNA-templated DNA replication"/>
    <property type="evidence" value="ECO:0007669"/>
    <property type="project" value="TreeGrafter"/>
</dbReference>
<dbReference type="EC" id="2.7.7.7" evidence="1"/>
<dbReference type="InterPro" id="IPR027417">
    <property type="entry name" value="P-loop_NTPase"/>
</dbReference>
<dbReference type="Pfam" id="PF13177">
    <property type="entry name" value="DNA_pol3_delta2"/>
    <property type="match status" value="1"/>
</dbReference>
<proteinExistence type="predicted"/>
<accession>A0A0H5DUA9</accession>